<evidence type="ECO:0000313" key="2">
    <source>
        <dbReference type="Proteomes" id="UP001290861"/>
    </source>
</evidence>
<reference evidence="1 2" key="1">
    <citation type="journal article" date="2024" name="Appl. Environ. Microbiol.">
        <title>Pontiella agarivorans sp. nov., a novel marine anaerobic bacterium capable of degrading macroalgal polysaccharides and fixing nitrogen.</title>
        <authorList>
            <person name="Liu N."/>
            <person name="Kivenson V."/>
            <person name="Peng X."/>
            <person name="Cui Z."/>
            <person name="Lankiewicz T.S."/>
            <person name="Gosselin K.M."/>
            <person name="English C.J."/>
            <person name="Blair E.M."/>
            <person name="O'Malley M.A."/>
            <person name="Valentine D.L."/>
        </authorList>
    </citation>
    <scope>NUCLEOTIDE SEQUENCE [LARGE SCALE GENOMIC DNA]</scope>
    <source>
        <strain evidence="1 2">NLcol2</strain>
    </source>
</reference>
<proteinExistence type="predicted"/>
<comment type="caution">
    <text evidence="1">The sequence shown here is derived from an EMBL/GenBank/DDBJ whole genome shotgun (WGS) entry which is preliminary data.</text>
</comment>
<feature type="non-terminal residue" evidence="1">
    <location>
        <position position="1"/>
    </location>
</feature>
<accession>A0ABU5MS90</accession>
<dbReference type="Proteomes" id="UP001290861">
    <property type="component" value="Unassembled WGS sequence"/>
</dbReference>
<name>A0ABU5MS90_9BACT</name>
<gene>
    <name evidence="1" type="ORF">P9H32_00025</name>
</gene>
<sequence>LFGHGVVNYTINEDKTLTIDLPENAPNPNCNGFKISNMKLSWQPFGHYLIANATRIDVSTLKKTHKGELSVNFTAGPISPGSILIGSKVDAQGTITLFDGDKKLTEAAYSVKAGQKVEVGNFKLKLPHRVASKSFRMVLTGIDKDAVTDLAVGIQRDHTILQLGGGYF</sequence>
<keyword evidence="2" id="KW-1185">Reference proteome</keyword>
<organism evidence="1 2">
    <name type="scientific">Pontiella agarivorans</name>
    <dbReference type="NCBI Taxonomy" id="3038953"/>
    <lineage>
        <taxon>Bacteria</taxon>
        <taxon>Pseudomonadati</taxon>
        <taxon>Kiritimatiellota</taxon>
        <taxon>Kiritimatiellia</taxon>
        <taxon>Kiritimatiellales</taxon>
        <taxon>Pontiellaceae</taxon>
        <taxon>Pontiella</taxon>
    </lineage>
</organism>
<dbReference type="RefSeq" id="WP_322606802.1">
    <property type="nucleotide sequence ID" value="NZ_JARVCO010000002.1"/>
</dbReference>
<protein>
    <submittedName>
        <fullName evidence="1">Uncharacterized protein</fullName>
    </submittedName>
</protein>
<dbReference type="EMBL" id="JARVCO010000002">
    <property type="protein sequence ID" value="MDZ8116996.1"/>
    <property type="molecule type" value="Genomic_DNA"/>
</dbReference>
<evidence type="ECO:0000313" key="1">
    <source>
        <dbReference type="EMBL" id="MDZ8116996.1"/>
    </source>
</evidence>